<keyword evidence="8" id="KW-0653">Protein transport</keyword>
<sequence>MKMRRFQGSTTREVLTQIRQALGPDAVILSNRNLADGVEIVAAIDFDEAELMAAATAKPQKPVIDQAATEQTETETRAVQKPEPVRQELQALRALVEKRWGRQPVANSVAPPALDRARLQGLGFHAALLSQLERAAAELGAREGMIHVLQEQIGALSDPLGDAGIIALLGPTGAGKTTSVAKLAAQQVLRYGPETVALFTSDTYRIAGVEQLNIYAKILGVPVEVLRGPQDLLSALQKHRGRRWIFIDTMGLSPRDERLNEQLQWLDALGDNLRRLLLLPASLAQQSLDQVLQPYAKLSLTAAILSKLDEAPACGAVLEWLAARKLPLAYLSDGQKVPEDIQPVTWDFLADAMGLATGALAAGGNSRYHEA</sequence>
<keyword evidence="9" id="KW-0342">GTP-binding</keyword>
<keyword evidence="5" id="KW-1003">Cell membrane</keyword>
<organism evidence="15 16">
    <name type="scientific">Igneacidithiobacillus copahuensis</name>
    <dbReference type="NCBI Taxonomy" id="2724909"/>
    <lineage>
        <taxon>Bacteria</taxon>
        <taxon>Pseudomonadati</taxon>
        <taxon>Pseudomonadota</taxon>
        <taxon>Acidithiobacillia</taxon>
        <taxon>Acidithiobacillales</taxon>
        <taxon>Acidithiobacillaceae</taxon>
        <taxon>Igneacidithiobacillus</taxon>
    </lineage>
</organism>
<evidence type="ECO:0000256" key="7">
    <source>
        <dbReference type="ARBA" id="ARBA00022795"/>
    </source>
</evidence>
<keyword evidence="4" id="KW-0813">Transport</keyword>
<dbReference type="PANTHER" id="PTHR43134:SF3">
    <property type="entry name" value="FLAGELLAR BIOSYNTHESIS PROTEIN FLHF"/>
    <property type="match status" value="1"/>
</dbReference>
<evidence type="ECO:0000256" key="12">
    <source>
        <dbReference type="ARBA" id="ARBA00025337"/>
    </source>
</evidence>
<dbReference type="NCBIfam" id="TIGR03499">
    <property type="entry name" value="FlhF"/>
    <property type="match status" value="1"/>
</dbReference>
<comment type="similarity">
    <text evidence="2">Belongs to the GTP-binding SRP family.</text>
</comment>
<dbReference type="GO" id="GO:0005525">
    <property type="term" value="F:GTP binding"/>
    <property type="evidence" value="ECO:0007669"/>
    <property type="project" value="UniProtKB-UniRule"/>
</dbReference>
<keyword evidence="7" id="KW-1005">Bacterial flagellum biogenesis</keyword>
<dbReference type="InterPro" id="IPR047040">
    <property type="entry name" value="FlhF__GTPase_dom"/>
</dbReference>
<evidence type="ECO:0000256" key="11">
    <source>
        <dbReference type="ARBA" id="ARBA00023225"/>
    </source>
</evidence>
<gene>
    <name evidence="15" type="primary">flhF</name>
    <name evidence="15" type="ORF">HFQ13_03980</name>
</gene>
<dbReference type="Proteomes" id="UP001197378">
    <property type="component" value="Unassembled WGS sequence"/>
</dbReference>
<dbReference type="CDD" id="cd17873">
    <property type="entry name" value="FlhF"/>
    <property type="match status" value="1"/>
</dbReference>
<dbReference type="EMBL" id="JAAXYO010000039">
    <property type="protein sequence ID" value="MBU2787376.1"/>
    <property type="molecule type" value="Genomic_DNA"/>
</dbReference>
<comment type="subcellular location">
    <subcellularLocation>
        <location evidence="1">Cell membrane</location>
        <topology evidence="1">Peripheral membrane protein</topology>
        <orientation evidence="1">Cytoplasmic side</orientation>
    </subcellularLocation>
</comment>
<dbReference type="GO" id="GO:0005886">
    <property type="term" value="C:plasma membrane"/>
    <property type="evidence" value="ECO:0007669"/>
    <property type="project" value="UniProtKB-SubCell"/>
</dbReference>
<dbReference type="AlphaFoldDB" id="A0AAE2YP37"/>
<dbReference type="PANTHER" id="PTHR43134">
    <property type="entry name" value="SIGNAL RECOGNITION PARTICLE RECEPTOR SUBUNIT ALPHA"/>
    <property type="match status" value="1"/>
</dbReference>
<evidence type="ECO:0000313" key="15">
    <source>
        <dbReference type="EMBL" id="MBU2787376.1"/>
    </source>
</evidence>
<accession>A0AAE2YP37</accession>
<evidence type="ECO:0000256" key="2">
    <source>
        <dbReference type="ARBA" id="ARBA00008531"/>
    </source>
</evidence>
<dbReference type="Pfam" id="PF00448">
    <property type="entry name" value="SRP54"/>
    <property type="match status" value="1"/>
</dbReference>
<dbReference type="SUPFAM" id="SSF52540">
    <property type="entry name" value="P-loop containing nucleoside triphosphate hydrolases"/>
    <property type="match status" value="1"/>
</dbReference>
<keyword evidence="15" id="KW-0969">Cilium</keyword>
<evidence type="ECO:0000256" key="5">
    <source>
        <dbReference type="ARBA" id="ARBA00022475"/>
    </source>
</evidence>
<evidence type="ECO:0000256" key="10">
    <source>
        <dbReference type="ARBA" id="ARBA00023136"/>
    </source>
</evidence>
<name>A0AAE2YP37_9PROT</name>
<evidence type="ECO:0000256" key="3">
    <source>
        <dbReference type="ARBA" id="ARBA00014919"/>
    </source>
</evidence>
<dbReference type="GO" id="GO:0044781">
    <property type="term" value="P:bacterial-type flagellum organization"/>
    <property type="evidence" value="ECO:0007669"/>
    <property type="project" value="UniProtKB-UniRule"/>
</dbReference>
<keyword evidence="16" id="KW-1185">Reference proteome</keyword>
<dbReference type="Gene3D" id="3.40.50.300">
    <property type="entry name" value="P-loop containing nucleotide triphosphate hydrolases"/>
    <property type="match status" value="1"/>
</dbReference>
<dbReference type="GO" id="GO:0015031">
    <property type="term" value="P:protein transport"/>
    <property type="evidence" value="ECO:0007669"/>
    <property type="project" value="UniProtKB-KW"/>
</dbReference>
<dbReference type="InterPro" id="IPR027417">
    <property type="entry name" value="P-loop_NTPase"/>
</dbReference>
<evidence type="ECO:0000256" key="4">
    <source>
        <dbReference type="ARBA" id="ARBA00022448"/>
    </source>
</evidence>
<keyword evidence="10" id="KW-0472">Membrane</keyword>
<evidence type="ECO:0000256" key="13">
    <source>
        <dbReference type="NCBIfam" id="TIGR03499"/>
    </source>
</evidence>
<dbReference type="FunFam" id="3.40.50.300:FF:000695">
    <property type="entry name" value="Flagellar biosynthesis regulator FlhF"/>
    <property type="match status" value="1"/>
</dbReference>
<evidence type="ECO:0000313" key="16">
    <source>
        <dbReference type="Proteomes" id="UP001197378"/>
    </source>
</evidence>
<dbReference type="GO" id="GO:0005047">
    <property type="term" value="F:signal recognition particle binding"/>
    <property type="evidence" value="ECO:0007669"/>
    <property type="project" value="TreeGrafter"/>
</dbReference>
<protein>
    <recommendedName>
        <fullName evidence="3 13">Flagellar biosynthesis protein FlhF</fullName>
    </recommendedName>
</protein>
<evidence type="ECO:0000256" key="6">
    <source>
        <dbReference type="ARBA" id="ARBA00022741"/>
    </source>
</evidence>
<keyword evidence="15" id="KW-0966">Cell projection</keyword>
<evidence type="ECO:0000256" key="1">
    <source>
        <dbReference type="ARBA" id="ARBA00004413"/>
    </source>
</evidence>
<dbReference type="GO" id="GO:0006614">
    <property type="term" value="P:SRP-dependent cotranslational protein targeting to membrane"/>
    <property type="evidence" value="ECO:0007669"/>
    <property type="project" value="UniProtKB-UniRule"/>
</dbReference>
<evidence type="ECO:0000256" key="8">
    <source>
        <dbReference type="ARBA" id="ARBA00022927"/>
    </source>
</evidence>
<evidence type="ECO:0000259" key="14">
    <source>
        <dbReference type="SMART" id="SM00962"/>
    </source>
</evidence>
<keyword evidence="6" id="KW-0547">Nucleotide-binding</keyword>
<keyword evidence="15" id="KW-0282">Flagellum</keyword>
<comment type="caution">
    <text evidence="15">The sequence shown here is derived from an EMBL/GenBank/DDBJ whole genome shotgun (WGS) entry which is preliminary data.</text>
</comment>
<dbReference type="RefSeq" id="WP_215871947.1">
    <property type="nucleotide sequence ID" value="NZ_JAAXYO010000039.1"/>
</dbReference>
<keyword evidence="11" id="KW-1006">Bacterial flagellum protein export</keyword>
<reference evidence="15" key="1">
    <citation type="journal article" date="2021" name="ISME J.">
        <title>Genomic evolution of the class Acidithiobacillia: deep-branching Proteobacteria living in extreme acidic conditions.</title>
        <authorList>
            <person name="Moya-Beltran A."/>
            <person name="Beard S."/>
            <person name="Rojas-Villalobos C."/>
            <person name="Issotta F."/>
            <person name="Gallardo Y."/>
            <person name="Ulloa R."/>
            <person name="Giaveno A."/>
            <person name="Degli Esposti M."/>
            <person name="Johnson D.B."/>
            <person name="Quatrini R."/>
        </authorList>
    </citation>
    <scope>NUCLEOTIDE SEQUENCE</scope>
    <source>
        <strain evidence="15">VAN18-1</strain>
    </source>
</reference>
<proteinExistence type="inferred from homology"/>
<dbReference type="SMART" id="SM00962">
    <property type="entry name" value="SRP54"/>
    <property type="match status" value="1"/>
</dbReference>
<comment type="function">
    <text evidence="12">Necessary for flagellar biosynthesis. May be involved in translocation of the flagellum.</text>
</comment>
<dbReference type="GO" id="GO:0003924">
    <property type="term" value="F:GTPase activity"/>
    <property type="evidence" value="ECO:0007669"/>
    <property type="project" value="UniProtKB-UniRule"/>
</dbReference>
<dbReference type="InterPro" id="IPR020006">
    <property type="entry name" value="FlhF"/>
</dbReference>
<feature type="domain" description="SRP54-type proteins GTP-binding" evidence="14">
    <location>
        <begin position="163"/>
        <end position="354"/>
    </location>
</feature>
<dbReference type="InterPro" id="IPR000897">
    <property type="entry name" value="SRP54_GTPase_dom"/>
</dbReference>
<evidence type="ECO:0000256" key="9">
    <source>
        <dbReference type="ARBA" id="ARBA00023134"/>
    </source>
</evidence>